<evidence type="ECO:0000313" key="1">
    <source>
        <dbReference type="EMBL" id="ASN68662.1"/>
    </source>
</evidence>
<organism evidence="1">
    <name type="scientific">uncultured Caudovirales phage</name>
    <dbReference type="NCBI Taxonomy" id="2100421"/>
    <lineage>
        <taxon>Viruses</taxon>
        <taxon>Duplodnaviria</taxon>
        <taxon>Heunggongvirae</taxon>
        <taxon>Uroviricota</taxon>
        <taxon>Caudoviricetes</taxon>
        <taxon>Peduoviridae</taxon>
        <taxon>Maltschvirus</taxon>
        <taxon>Maltschvirus maltsch</taxon>
    </lineage>
</organism>
<sequence>MQIDPTSLDLGELSPTARKAIQKLMEVNGWTLDRTLNELGIESVAKGATSVVGRKKAKVLHLVPSLPSRKRASERDS</sequence>
<dbReference type="EMBL" id="MF417879">
    <property type="protein sequence ID" value="ASN68662.1"/>
    <property type="molecule type" value="Genomic_DNA"/>
</dbReference>
<gene>
    <name evidence="1" type="ORF">3S11_39</name>
</gene>
<protein>
    <submittedName>
        <fullName evidence="1">Uncharacterized protein</fullName>
    </submittedName>
</protein>
<proteinExistence type="predicted"/>
<accession>A0A2H4J120</accession>
<reference evidence="1" key="1">
    <citation type="submission" date="2017-06" db="EMBL/GenBank/DDBJ databases">
        <title>Novel phages from South African skin metaviromes.</title>
        <authorList>
            <person name="van Zyl L.J."/>
            <person name="Abrahams Y."/>
            <person name="Stander E.A."/>
            <person name="Kirby B.M."/>
            <person name="Clavaud C."/>
            <person name="Farcet C."/>
            <person name="Breton L."/>
            <person name="Trindade M.I."/>
        </authorList>
    </citation>
    <scope>NUCLEOTIDE SEQUENCE</scope>
</reference>
<name>A0A2H4J120_9CAUD</name>